<dbReference type="EMBL" id="CAJPDS010000119">
    <property type="protein sequence ID" value="CAF9938782.1"/>
    <property type="molecule type" value="Genomic_DNA"/>
</dbReference>
<evidence type="ECO:0000313" key="2">
    <source>
        <dbReference type="Proteomes" id="UP000664521"/>
    </source>
</evidence>
<accession>A0A8H3J158</accession>
<name>A0A8H3J158_9LECA</name>
<keyword evidence="2" id="KW-1185">Reference proteome</keyword>
<organism evidence="1 2">
    <name type="scientific">Heterodermia speciosa</name>
    <dbReference type="NCBI Taxonomy" id="116794"/>
    <lineage>
        <taxon>Eukaryota</taxon>
        <taxon>Fungi</taxon>
        <taxon>Dikarya</taxon>
        <taxon>Ascomycota</taxon>
        <taxon>Pezizomycotina</taxon>
        <taxon>Lecanoromycetes</taxon>
        <taxon>OSLEUM clade</taxon>
        <taxon>Lecanoromycetidae</taxon>
        <taxon>Caliciales</taxon>
        <taxon>Physciaceae</taxon>
        <taxon>Heterodermia</taxon>
    </lineage>
</organism>
<reference evidence="1" key="1">
    <citation type="submission" date="2021-03" db="EMBL/GenBank/DDBJ databases">
        <authorList>
            <person name="Tagirdzhanova G."/>
        </authorList>
    </citation>
    <scope>NUCLEOTIDE SEQUENCE</scope>
</reference>
<comment type="caution">
    <text evidence="1">The sequence shown here is derived from an EMBL/GenBank/DDBJ whole genome shotgun (WGS) entry which is preliminary data.</text>
</comment>
<protein>
    <submittedName>
        <fullName evidence="1">Uncharacterized protein</fullName>
    </submittedName>
</protein>
<gene>
    <name evidence="1" type="ORF">HETSPECPRED_001190</name>
</gene>
<evidence type="ECO:0000313" key="1">
    <source>
        <dbReference type="EMBL" id="CAF9938782.1"/>
    </source>
</evidence>
<dbReference type="AlphaFoldDB" id="A0A8H3J158"/>
<dbReference type="Proteomes" id="UP000664521">
    <property type="component" value="Unassembled WGS sequence"/>
</dbReference>
<sequence>MKQEDWNTGCRRAGLNKLASISQDQIDLIEFLWGTVNFDFEEYTQIWYHRPNGRAWREKEEIEAVHKRATKTLEKLIFALTPPLTFSPGDVVELRTIGMDVCDWNIAYPLDITHGAFSYWLLAARFAKRQENGGVIDGVRKEDWERLRTCYLKVKDLQLQSNEDSEEDWKFLAKYKQDIRMLRSDGGLEDPMDWHG</sequence>
<proteinExistence type="predicted"/>